<dbReference type="InterPro" id="IPR006140">
    <property type="entry name" value="D-isomer_DH_NAD-bd"/>
</dbReference>
<keyword evidence="4 5" id="KW-0664">Pyridoxine biosynthesis</keyword>
<dbReference type="Pfam" id="PF02826">
    <property type="entry name" value="2-Hacid_dh_C"/>
    <property type="match status" value="1"/>
</dbReference>
<keyword evidence="3 5" id="KW-0520">NAD</keyword>
<feature type="domain" description="Erythronate-4-phosphate dehydrogenase dimerisation" evidence="7">
    <location>
        <begin position="321"/>
        <end position="389"/>
    </location>
</feature>
<evidence type="ECO:0000256" key="1">
    <source>
        <dbReference type="ARBA" id="ARBA00022490"/>
    </source>
</evidence>
<proteinExistence type="inferred from homology"/>
<feature type="active site" evidence="5">
    <location>
        <position position="240"/>
    </location>
</feature>
<dbReference type="SUPFAM" id="SSF51735">
    <property type="entry name" value="NAD(P)-binding Rossmann-fold domains"/>
    <property type="match status" value="1"/>
</dbReference>
<dbReference type="GO" id="GO:0051287">
    <property type="term" value="F:NAD binding"/>
    <property type="evidence" value="ECO:0007669"/>
    <property type="project" value="InterPro"/>
</dbReference>
<dbReference type="InterPro" id="IPR038251">
    <property type="entry name" value="PdxB_dimer_sf"/>
</dbReference>
<dbReference type="GO" id="GO:0046983">
    <property type="term" value="F:protein dimerization activity"/>
    <property type="evidence" value="ECO:0007669"/>
    <property type="project" value="InterPro"/>
</dbReference>
<evidence type="ECO:0000256" key="5">
    <source>
        <dbReference type="HAMAP-Rule" id="MF_01825"/>
    </source>
</evidence>
<dbReference type="Proteomes" id="UP000515756">
    <property type="component" value="Chromosome"/>
</dbReference>
<comment type="subunit">
    <text evidence="5">Homodimer.</text>
</comment>
<keyword evidence="2 5" id="KW-0560">Oxidoreductase</keyword>
<keyword evidence="1 5" id="KW-0963">Cytoplasm</keyword>
<evidence type="ECO:0000313" key="9">
    <source>
        <dbReference type="Proteomes" id="UP000515756"/>
    </source>
</evidence>
<protein>
    <recommendedName>
        <fullName evidence="5">Erythronate-4-phosphate dehydrogenase</fullName>
        <ecNumber evidence="5">1.1.1.290</ecNumber>
    </recommendedName>
</protein>
<evidence type="ECO:0000313" key="8">
    <source>
        <dbReference type="EMBL" id="BBQ30192.1"/>
    </source>
</evidence>
<dbReference type="GO" id="GO:0005829">
    <property type="term" value="C:cytosol"/>
    <property type="evidence" value="ECO:0007669"/>
    <property type="project" value="TreeGrafter"/>
</dbReference>
<organism evidence="8 9">
    <name type="scientific">Aeromonas caviae</name>
    <name type="common">Aeromonas punctata</name>
    <dbReference type="NCBI Taxonomy" id="648"/>
    <lineage>
        <taxon>Bacteria</taxon>
        <taxon>Pseudomonadati</taxon>
        <taxon>Pseudomonadota</taxon>
        <taxon>Gammaproteobacteria</taxon>
        <taxon>Aeromonadales</taxon>
        <taxon>Aeromonadaceae</taxon>
        <taxon>Aeromonas</taxon>
    </lineage>
</organism>
<feature type="binding site" evidence="5">
    <location>
        <position position="99"/>
    </location>
    <ligand>
        <name>substrate</name>
    </ligand>
</feature>
<reference evidence="8 9" key="1">
    <citation type="submission" date="2019-12" db="EMBL/GenBank/DDBJ databases">
        <title>complete genome sequences of Aeromonas caviae str. WP2-W18-ESBL-01 isolated from wastewater treatment plant effluent.</title>
        <authorList>
            <person name="Sekizuka T."/>
            <person name="Itokawa K."/>
            <person name="Yatsu K."/>
            <person name="Inamine Y."/>
            <person name="Kuroda M."/>
        </authorList>
    </citation>
    <scope>NUCLEOTIDE SEQUENCE [LARGE SCALE GENOMIC DNA]</scope>
    <source>
        <strain evidence="8 9">WP2-W18-ESBL-01</strain>
    </source>
</reference>
<dbReference type="EMBL" id="AP021927">
    <property type="protein sequence ID" value="BBQ30192.1"/>
    <property type="molecule type" value="Genomic_DNA"/>
</dbReference>
<dbReference type="GO" id="GO:0008615">
    <property type="term" value="P:pyridoxine biosynthetic process"/>
    <property type="evidence" value="ECO:0007669"/>
    <property type="project" value="UniProtKB-UniRule"/>
</dbReference>
<feature type="active site" evidence="5">
    <location>
        <position position="269"/>
    </location>
</feature>
<dbReference type="EC" id="1.1.1.290" evidence="5"/>
<evidence type="ECO:0000256" key="3">
    <source>
        <dbReference type="ARBA" id="ARBA00023027"/>
    </source>
</evidence>
<evidence type="ECO:0000256" key="2">
    <source>
        <dbReference type="ARBA" id="ARBA00023002"/>
    </source>
</evidence>
<dbReference type="GO" id="GO:0033711">
    <property type="term" value="F:4-phosphoerythronate dehydrogenase activity"/>
    <property type="evidence" value="ECO:0007669"/>
    <property type="project" value="UniProtKB-EC"/>
</dbReference>
<feature type="binding site" evidence="5">
    <location>
        <position position="179"/>
    </location>
    <ligand>
        <name>NAD(+)</name>
        <dbReference type="ChEBI" id="CHEBI:57540"/>
    </ligand>
</feature>
<dbReference type="SUPFAM" id="SSF52283">
    <property type="entry name" value="Formate/glycerate dehydrogenase catalytic domain-like"/>
    <property type="match status" value="1"/>
</dbReference>
<name>A0A6S4TAS9_AERCA</name>
<dbReference type="Gene3D" id="3.30.1370.170">
    <property type="match status" value="1"/>
</dbReference>
<comment type="similarity">
    <text evidence="5">Belongs to the D-isomer specific 2-hydroxyacid dehydrogenase family. PdxB subfamily.</text>
</comment>
<dbReference type="InterPro" id="IPR024531">
    <property type="entry name" value="Erythronate-4-P_DHase_dimer"/>
</dbReference>
<dbReference type="InterPro" id="IPR036291">
    <property type="entry name" value="NAD(P)-bd_dom_sf"/>
</dbReference>
<feature type="domain" description="D-isomer specific 2-hydroxyacid dehydrogenase NAD-binding" evidence="6">
    <location>
        <begin position="144"/>
        <end position="288"/>
    </location>
</feature>
<dbReference type="Gene3D" id="3.40.50.720">
    <property type="entry name" value="NAD(P)-binding Rossmann-like Domain"/>
    <property type="match status" value="2"/>
</dbReference>
<evidence type="ECO:0000259" key="6">
    <source>
        <dbReference type="Pfam" id="PF02826"/>
    </source>
</evidence>
<dbReference type="PANTHER" id="PTHR42938:SF9">
    <property type="entry name" value="FORMATE DEHYDROGENASE 1"/>
    <property type="match status" value="1"/>
</dbReference>
<dbReference type="CDD" id="cd12158">
    <property type="entry name" value="ErythrP_dh"/>
    <property type="match status" value="1"/>
</dbReference>
<dbReference type="UniPathway" id="UPA00244">
    <property type="reaction ID" value="UER00310"/>
</dbReference>
<comment type="catalytic activity">
    <reaction evidence="5">
        <text>4-phospho-D-erythronate + NAD(+) = (R)-3-hydroxy-2-oxo-4-phosphooxybutanoate + NADH + H(+)</text>
        <dbReference type="Rhea" id="RHEA:18829"/>
        <dbReference type="ChEBI" id="CHEBI:15378"/>
        <dbReference type="ChEBI" id="CHEBI:57540"/>
        <dbReference type="ChEBI" id="CHEBI:57945"/>
        <dbReference type="ChEBI" id="CHEBI:58538"/>
        <dbReference type="ChEBI" id="CHEBI:58766"/>
        <dbReference type="EC" id="1.1.1.290"/>
    </reaction>
</comment>
<feature type="binding site" evidence="5">
    <location>
        <begin position="238"/>
        <end position="240"/>
    </location>
    <ligand>
        <name>NAD(+)</name>
        <dbReference type="ChEBI" id="CHEBI:57540"/>
    </ligand>
</feature>
<dbReference type="GO" id="GO:0036001">
    <property type="term" value="P:'de novo' pyridoxal 5'-phosphate biosynthetic process"/>
    <property type="evidence" value="ECO:0007669"/>
    <property type="project" value="TreeGrafter"/>
</dbReference>
<dbReference type="PANTHER" id="PTHR42938">
    <property type="entry name" value="FORMATE DEHYDROGENASE 1"/>
    <property type="match status" value="1"/>
</dbReference>
<dbReference type="Pfam" id="PF11890">
    <property type="entry name" value="DUF3410"/>
    <property type="match status" value="1"/>
</dbReference>
<dbReference type="InterPro" id="IPR020921">
    <property type="entry name" value="Erythronate-4-P_DHase"/>
</dbReference>
<dbReference type="AlphaFoldDB" id="A0A6S4TAS9"/>
<accession>A0A6S4TAS9</accession>
<comment type="subcellular location">
    <subcellularLocation>
        <location evidence="5">Cytoplasm</location>
    </subcellularLocation>
</comment>
<comment type="function">
    <text evidence="5">Catalyzes the oxidation of erythronate-4-phosphate to 3-hydroxy-2-oxo-4-phosphonooxybutanoate.</text>
</comment>
<feature type="binding site" evidence="5">
    <location>
        <position position="77"/>
    </location>
    <ligand>
        <name>substrate</name>
    </ligand>
</feature>
<comment type="pathway">
    <text evidence="5">Cofactor biosynthesis; pyridoxine 5'-phosphate biosynthesis; pyridoxine 5'-phosphate from D-erythrose 4-phosphate: step 2/5.</text>
</comment>
<sequence>MAAERSANKPLKIRRVWARMARLWPLWTRCVPMKIVVDENMPHAVELFAEFGEVVPLPGREIKAADLQEADVLLVRSVTRVNEALLASCPRLGFVGTATIGTDHIDQGLLAARGIPFFSAPGCNKVSVGDYVLSALLVLAERHELTLSEMSLAVIGAGNTGESVAGKAEALGMKVLRCDPPLARSGAAGDFVDYRTALDADIVSFHVPYLREGDEATFHLLGAEEIAERPAGQILINASRGEVWDNRALLVRQQGPHPLRLVMDVWEGEPEPLNELVPHTELATPHIAGYSLEGKARGTWMLYEALCRQLGRTPRQDLQSLLPAPEVRELTPGQPADQALIKQLVHLVYDVRRDDARFRNRIGLPGSFDEQRKRYPERRELGALQLKGPFADDRLARLGFAVSKQ</sequence>
<dbReference type="HAMAP" id="MF_01825">
    <property type="entry name" value="PdxB"/>
    <property type="match status" value="1"/>
</dbReference>
<feature type="binding site" evidence="5">
    <location>
        <position position="290"/>
    </location>
    <ligand>
        <name>substrate</name>
    </ligand>
</feature>
<feature type="active site" description="Proton donor" evidence="5">
    <location>
        <position position="286"/>
    </location>
</feature>
<gene>
    <name evidence="5 8" type="primary">pdxB</name>
    <name evidence="8" type="ORF">WP2W18E01_17740</name>
</gene>
<feature type="binding site" evidence="5">
    <location>
        <position position="264"/>
    </location>
    <ligand>
        <name>NAD(+)</name>
        <dbReference type="ChEBI" id="CHEBI:57540"/>
    </ligand>
</feature>
<evidence type="ECO:0000259" key="7">
    <source>
        <dbReference type="Pfam" id="PF11890"/>
    </source>
</evidence>
<comment type="caution">
    <text evidence="5">Lacks conserved residue(s) required for the propagation of feature annotation.</text>
</comment>
<evidence type="ECO:0000256" key="4">
    <source>
        <dbReference type="ARBA" id="ARBA00023096"/>
    </source>
</evidence>
<feature type="binding site" evidence="5">
    <location>
        <position position="289"/>
    </location>
    <ligand>
        <name>NAD(+)</name>
        <dbReference type="ChEBI" id="CHEBI:57540"/>
    </ligand>
</feature>